<keyword evidence="4" id="KW-0472">Membrane</keyword>
<dbReference type="NCBIfam" id="NF033779">
    <property type="entry name" value="Tim44_TimA_adap"/>
    <property type="match status" value="1"/>
</dbReference>
<comment type="subcellular location">
    <subcellularLocation>
        <location evidence="1">Membrane</location>
    </subcellularLocation>
</comment>
<evidence type="ECO:0000313" key="7">
    <source>
        <dbReference type="Proteomes" id="UP000575068"/>
    </source>
</evidence>
<protein>
    <submittedName>
        <fullName evidence="6">Putative lipid-binding transport protein (Tim44 family)</fullName>
    </submittedName>
</protein>
<dbReference type="PANTHER" id="PTHR10721">
    <property type="entry name" value="MITOCHONDRIAL IMPORT INNER MEMBRANE TRANSLOCASE SUBUNIT TIM44"/>
    <property type="match status" value="1"/>
</dbReference>
<dbReference type="GO" id="GO:0051087">
    <property type="term" value="F:protein-folding chaperone binding"/>
    <property type="evidence" value="ECO:0007669"/>
    <property type="project" value="TreeGrafter"/>
</dbReference>
<dbReference type="SUPFAM" id="SSF54427">
    <property type="entry name" value="NTF2-like"/>
    <property type="match status" value="1"/>
</dbReference>
<evidence type="ECO:0000259" key="5">
    <source>
        <dbReference type="SMART" id="SM00978"/>
    </source>
</evidence>
<evidence type="ECO:0000256" key="2">
    <source>
        <dbReference type="ARBA" id="ARBA00009597"/>
    </source>
</evidence>
<evidence type="ECO:0000313" key="6">
    <source>
        <dbReference type="EMBL" id="MBB4642899.1"/>
    </source>
</evidence>
<dbReference type="InterPro" id="IPR016985">
    <property type="entry name" value="UCP031890_Tim44-rel"/>
</dbReference>
<dbReference type="GO" id="GO:0030150">
    <property type="term" value="P:protein import into mitochondrial matrix"/>
    <property type="evidence" value="ECO:0007669"/>
    <property type="project" value="TreeGrafter"/>
</dbReference>
<comment type="caution">
    <text evidence="6">The sequence shown here is derived from an EMBL/GenBank/DDBJ whole genome shotgun (WGS) entry which is preliminary data.</text>
</comment>
<evidence type="ECO:0000256" key="4">
    <source>
        <dbReference type="ARBA" id="ARBA00023136"/>
    </source>
</evidence>
<dbReference type="PIRSF" id="PIRSF031890">
    <property type="entry name" value="UCP031890_transporter_Tim44"/>
    <property type="match status" value="1"/>
</dbReference>
<dbReference type="InterPro" id="IPR039544">
    <property type="entry name" value="Tim44-like"/>
</dbReference>
<comment type="similarity">
    <text evidence="2">Belongs to the Tim44 family.</text>
</comment>
<accession>A0A840HZA3</accession>
<proteinExistence type="inferred from homology"/>
<dbReference type="Proteomes" id="UP000575068">
    <property type="component" value="Unassembled WGS sequence"/>
</dbReference>
<name>A0A840HZA3_9SPHN</name>
<keyword evidence="3" id="KW-0809">Transit peptide</keyword>
<reference evidence="6 7" key="1">
    <citation type="submission" date="2020-08" db="EMBL/GenBank/DDBJ databases">
        <title>Genomic Encyclopedia of Type Strains, Phase IV (KMG-IV): sequencing the most valuable type-strain genomes for metagenomic binning, comparative biology and taxonomic classification.</title>
        <authorList>
            <person name="Goeker M."/>
        </authorList>
    </citation>
    <scope>NUCLEOTIDE SEQUENCE [LARGE SCALE GENOMIC DNA]</scope>
    <source>
        <strain evidence="6 7">DSM 7465</strain>
    </source>
</reference>
<keyword evidence="7" id="KW-1185">Reference proteome</keyword>
<dbReference type="RefSeq" id="WP_184477369.1">
    <property type="nucleotide sequence ID" value="NZ_JACHOV010000018.1"/>
</dbReference>
<dbReference type="GO" id="GO:0016020">
    <property type="term" value="C:membrane"/>
    <property type="evidence" value="ECO:0007669"/>
    <property type="project" value="UniProtKB-SubCell"/>
</dbReference>
<dbReference type="SMART" id="SM00978">
    <property type="entry name" value="Tim44"/>
    <property type="match status" value="1"/>
</dbReference>
<dbReference type="PANTHER" id="PTHR10721:SF1">
    <property type="entry name" value="MITOCHONDRIAL IMPORT INNER MEMBRANE TRANSLOCASE SUBUNIT TIM44"/>
    <property type="match status" value="1"/>
</dbReference>
<dbReference type="Pfam" id="PF04280">
    <property type="entry name" value="Tim44"/>
    <property type="match status" value="1"/>
</dbReference>
<dbReference type="Gene3D" id="3.10.450.240">
    <property type="match status" value="1"/>
</dbReference>
<dbReference type="InterPro" id="IPR007379">
    <property type="entry name" value="Tim44-like_dom"/>
</dbReference>
<evidence type="ECO:0000256" key="3">
    <source>
        <dbReference type="ARBA" id="ARBA00022946"/>
    </source>
</evidence>
<sequence length="217" mass="23952">MTVIVILAMVAAFLGLRLYSVLGKRTGHEQQPAPQAEDRTPIAVLTPKRVEDIRPEPMRSPEGLIAPSAENGIRAIISADRRFDVNQFAEGAKSAYRMILEAFWKGDREELAYLCDNDVYNSFAQVIDSREADGLTLENRLIRVDRVQISDGSLSGSIASITLRFDADIAAVTRDKDGNVVAGSMTDAVPTHDVWTFSRDIKSNDPNWKLTETDEAA</sequence>
<dbReference type="InterPro" id="IPR032710">
    <property type="entry name" value="NTF2-like_dom_sf"/>
</dbReference>
<dbReference type="EMBL" id="JACHOV010000018">
    <property type="protein sequence ID" value="MBB4642899.1"/>
    <property type="molecule type" value="Genomic_DNA"/>
</dbReference>
<evidence type="ECO:0000256" key="1">
    <source>
        <dbReference type="ARBA" id="ARBA00004370"/>
    </source>
</evidence>
<dbReference type="AlphaFoldDB" id="A0A840HZA3"/>
<organism evidence="6 7">
    <name type="scientific">Rhizorhapis suberifaciens</name>
    <name type="common">corky root of lettuce</name>
    <dbReference type="NCBI Taxonomy" id="13656"/>
    <lineage>
        <taxon>Bacteria</taxon>
        <taxon>Pseudomonadati</taxon>
        <taxon>Pseudomonadota</taxon>
        <taxon>Alphaproteobacteria</taxon>
        <taxon>Sphingomonadales</taxon>
        <taxon>Sphingomonadaceae</taxon>
        <taxon>Rhizorhapis</taxon>
    </lineage>
</organism>
<gene>
    <name evidence="6" type="ORF">HNQ99_003235</name>
</gene>
<feature type="domain" description="Tim44-like" evidence="5">
    <location>
        <begin position="69"/>
        <end position="215"/>
    </location>
</feature>